<dbReference type="InterPro" id="IPR012437">
    <property type="entry name" value="DUF1638"/>
</dbReference>
<protein>
    <submittedName>
        <fullName evidence="2">DUF1638 domain-containing protein</fullName>
    </submittedName>
</protein>
<comment type="caution">
    <text evidence="2">The sequence shown here is derived from an EMBL/GenBank/DDBJ whole genome shotgun (WGS) entry which is preliminary data.</text>
</comment>
<dbReference type="Proteomes" id="UP000824056">
    <property type="component" value="Unassembled WGS sequence"/>
</dbReference>
<feature type="domain" description="DUF1638" evidence="1">
    <location>
        <begin position="47"/>
        <end position="210"/>
    </location>
</feature>
<evidence type="ECO:0000259" key="1">
    <source>
        <dbReference type="Pfam" id="PF07796"/>
    </source>
</evidence>
<dbReference type="EMBL" id="DXBG01000171">
    <property type="protein sequence ID" value="HIZ65666.1"/>
    <property type="molecule type" value="Genomic_DNA"/>
</dbReference>
<sequence>MCEEYGKGLKDCTVTEKNTVILACTSLLFHLQAAQEKMGTAFPVLELDRDLHMEPEKMKARIQEVLKSLPESVENVLAAMGFCGGSWKLEEVPCRIVIPRVDDCITLLLHRDHMQHDNLKQKGHMYFRDSDGDKYSVKAMKDKLCQEYGMEFGTSIFGSWFASYTNADIIDTGVYDCYSEEYAMWAQENADLIRCTLDYVPGSNLLLEKLVSGQWDSQFRIFTPGMKITEKNFYSGSFEEQRQLY</sequence>
<dbReference type="AlphaFoldDB" id="A0A9D2FS76"/>
<name>A0A9D2FS76_9FIRM</name>
<reference evidence="2" key="2">
    <citation type="submission" date="2021-04" db="EMBL/GenBank/DDBJ databases">
        <authorList>
            <person name="Gilroy R."/>
        </authorList>
    </citation>
    <scope>NUCLEOTIDE SEQUENCE</scope>
    <source>
        <strain evidence="2">1068</strain>
    </source>
</reference>
<organism evidence="2 3">
    <name type="scientific">Candidatus Blautia pullicola</name>
    <dbReference type="NCBI Taxonomy" id="2838498"/>
    <lineage>
        <taxon>Bacteria</taxon>
        <taxon>Bacillati</taxon>
        <taxon>Bacillota</taxon>
        <taxon>Clostridia</taxon>
        <taxon>Lachnospirales</taxon>
        <taxon>Lachnospiraceae</taxon>
        <taxon>Blautia</taxon>
    </lineage>
</organism>
<gene>
    <name evidence="2" type="ORF">H9809_07185</name>
</gene>
<proteinExistence type="predicted"/>
<dbReference type="Pfam" id="PF07796">
    <property type="entry name" value="DUF1638"/>
    <property type="match status" value="1"/>
</dbReference>
<reference evidence="2" key="1">
    <citation type="journal article" date="2021" name="PeerJ">
        <title>Extensive microbial diversity within the chicken gut microbiome revealed by metagenomics and culture.</title>
        <authorList>
            <person name="Gilroy R."/>
            <person name="Ravi A."/>
            <person name="Getino M."/>
            <person name="Pursley I."/>
            <person name="Horton D.L."/>
            <person name="Alikhan N.F."/>
            <person name="Baker D."/>
            <person name="Gharbi K."/>
            <person name="Hall N."/>
            <person name="Watson M."/>
            <person name="Adriaenssens E.M."/>
            <person name="Foster-Nyarko E."/>
            <person name="Jarju S."/>
            <person name="Secka A."/>
            <person name="Antonio M."/>
            <person name="Oren A."/>
            <person name="Chaudhuri R.R."/>
            <person name="La Ragione R."/>
            <person name="Hildebrand F."/>
            <person name="Pallen M.J."/>
        </authorList>
    </citation>
    <scope>NUCLEOTIDE SEQUENCE</scope>
    <source>
        <strain evidence="2">1068</strain>
    </source>
</reference>
<evidence type="ECO:0000313" key="3">
    <source>
        <dbReference type="Proteomes" id="UP000824056"/>
    </source>
</evidence>
<accession>A0A9D2FS76</accession>
<evidence type="ECO:0000313" key="2">
    <source>
        <dbReference type="EMBL" id="HIZ65666.1"/>
    </source>
</evidence>